<dbReference type="EMBL" id="LS991951">
    <property type="protein sequence ID" value="SYV97411.1"/>
    <property type="molecule type" value="Genomic_DNA"/>
</dbReference>
<name>A0A3B0QC21_9BACT</name>
<keyword evidence="7" id="KW-1185">Reference proteome</keyword>
<dbReference type="InterPro" id="IPR036895">
    <property type="entry name" value="Uracil-DNA_glycosylase-like_sf"/>
</dbReference>
<sequence length="110" mass="12844">MKDSFLNILQFEGKKEYFQVILKELANSEKNGKAVFPHQMDLFRPFEYFQVKDTKLIILGQDPYPQINIADGLAFSTGHIKTPASLKNIFREIQKDFPKTTFKTNSLQKW</sequence>
<dbReference type="GO" id="GO:0097510">
    <property type="term" value="P:base-excision repair, AP site formation via deaminated base removal"/>
    <property type="evidence" value="ECO:0007669"/>
    <property type="project" value="TreeGrafter"/>
</dbReference>
<evidence type="ECO:0000313" key="6">
    <source>
        <dbReference type="EMBL" id="SYV97411.1"/>
    </source>
</evidence>
<gene>
    <name evidence="6" type="primary">ung</name>
    <name evidence="6" type="ORF">NCTC10132_00776</name>
</gene>
<dbReference type="Gene3D" id="3.40.470.10">
    <property type="entry name" value="Uracil-DNA glycosylase-like domain"/>
    <property type="match status" value="1"/>
</dbReference>
<dbReference type="PROSITE" id="PS00130">
    <property type="entry name" value="U_DNA_GLYCOSYLASE"/>
    <property type="match status" value="1"/>
</dbReference>
<dbReference type="GO" id="GO:0004844">
    <property type="term" value="F:uracil DNA N-glycosylase activity"/>
    <property type="evidence" value="ECO:0007669"/>
    <property type="project" value="UniProtKB-EC"/>
</dbReference>
<evidence type="ECO:0000256" key="4">
    <source>
        <dbReference type="ARBA" id="ARBA00023204"/>
    </source>
</evidence>
<keyword evidence="4" id="KW-0234">DNA repair</keyword>
<comment type="similarity">
    <text evidence="1">Belongs to the uracil-DNA glycosylase (UDG) superfamily. UNG family.</text>
</comment>
<dbReference type="Proteomes" id="UP000257559">
    <property type="component" value="Chromosome"/>
</dbReference>
<evidence type="ECO:0000256" key="2">
    <source>
        <dbReference type="ARBA" id="ARBA00022763"/>
    </source>
</evidence>
<feature type="non-terminal residue" evidence="6">
    <location>
        <position position="110"/>
    </location>
</feature>
<keyword evidence="6" id="KW-0326">Glycosidase</keyword>
<dbReference type="PANTHER" id="PTHR11264:SF0">
    <property type="entry name" value="URACIL-DNA GLYCOSYLASE"/>
    <property type="match status" value="1"/>
</dbReference>
<dbReference type="AlphaFoldDB" id="A0A3B0QC21"/>
<feature type="active site" description="Proton acceptor" evidence="5">
    <location>
        <position position="62"/>
    </location>
</feature>
<evidence type="ECO:0000256" key="1">
    <source>
        <dbReference type="ARBA" id="ARBA00008184"/>
    </source>
</evidence>
<dbReference type="InterPro" id="IPR018085">
    <property type="entry name" value="Ura-DNA_Glyclase_AS"/>
</dbReference>
<accession>A0A3B0QC21</accession>
<proteinExistence type="inferred from homology"/>
<reference evidence="7" key="1">
    <citation type="submission" date="2018-06" db="EMBL/GenBank/DDBJ databases">
        <authorList>
            <consortium name="Pathogen Informatics"/>
        </authorList>
    </citation>
    <scope>NUCLEOTIDE SEQUENCE [LARGE SCALE GENOMIC DNA]</scope>
    <source>
        <strain evidence="7">NCTC10132</strain>
    </source>
</reference>
<evidence type="ECO:0000313" key="7">
    <source>
        <dbReference type="Proteomes" id="UP000257559"/>
    </source>
</evidence>
<organism evidence="6 7">
    <name type="scientific">Mycoplasmopsis edwardii</name>
    <dbReference type="NCBI Taxonomy" id="53558"/>
    <lineage>
        <taxon>Bacteria</taxon>
        <taxon>Bacillati</taxon>
        <taxon>Mycoplasmatota</taxon>
        <taxon>Mycoplasmoidales</taxon>
        <taxon>Metamycoplasmataceae</taxon>
        <taxon>Mycoplasmopsis</taxon>
    </lineage>
</organism>
<dbReference type="KEGG" id="medw:NCTC10132_00776"/>
<keyword evidence="3 6" id="KW-0378">Hydrolase</keyword>
<dbReference type="InterPro" id="IPR002043">
    <property type="entry name" value="UDG_fam1"/>
</dbReference>
<evidence type="ECO:0000256" key="5">
    <source>
        <dbReference type="PROSITE-ProRule" id="PRU10072"/>
    </source>
</evidence>
<evidence type="ECO:0000256" key="3">
    <source>
        <dbReference type="ARBA" id="ARBA00022801"/>
    </source>
</evidence>
<keyword evidence="2" id="KW-0227">DNA damage</keyword>
<protein>
    <submittedName>
        <fullName evidence="6">Uracil-DNA glycosylase</fullName>
        <ecNumber evidence="6">3.2.2.-</ecNumber>
        <ecNumber evidence="6">3.2.2.27</ecNumber>
    </submittedName>
</protein>
<dbReference type="PANTHER" id="PTHR11264">
    <property type="entry name" value="URACIL-DNA GLYCOSYLASE"/>
    <property type="match status" value="1"/>
</dbReference>
<dbReference type="EC" id="3.2.2.-" evidence="6"/>
<dbReference type="EC" id="3.2.2.27" evidence="6"/>
<dbReference type="SUPFAM" id="SSF52141">
    <property type="entry name" value="Uracil-DNA glycosylase-like"/>
    <property type="match status" value="1"/>
</dbReference>